<proteinExistence type="predicted"/>
<accession>A0ABT0YMT4</accession>
<name>A0ABT0YMT4_9BURK</name>
<dbReference type="RefSeq" id="WP_251778273.1">
    <property type="nucleotide sequence ID" value="NZ_JAMKFE010000005.1"/>
</dbReference>
<protein>
    <submittedName>
        <fullName evidence="3">FAD-binding oxidoreductase</fullName>
    </submittedName>
</protein>
<comment type="caution">
    <text evidence="3">The sequence shown here is derived from an EMBL/GenBank/DDBJ whole genome shotgun (WGS) entry which is preliminary data.</text>
</comment>
<dbReference type="InterPro" id="IPR006076">
    <property type="entry name" value="FAD-dep_OxRdtase"/>
</dbReference>
<reference evidence="3" key="1">
    <citation type="submission" date="2022-05" db="EMBL/GenBank/DDBJ databases">
        <title>Schlegelella sp. nov., isolated from mangrove soil.</title>
        <authorList>
            <person name="Liu Y."/>
            <person name="Ge X."/>
            <person name="Liu W."/>
        </authorList>
    </citation>
    <scope>NUCLEOTIDE SEQUENCE</scope>
    <source>
        <strain evidence="3">S2-27</strain>
    </source>
</reference>
<dbReference type="Proteomes" id="UP001165541">
    <property type="component" value="Unassembled WGS sequence"/>
</dbReference>
<organism evidence="3 4">
    <name type="scientific">Caldimonas mangrovi</name>
    <dbReference type="NCBI Taxonomy" id="2944811"/>
    <lineage>
        <taxon>Bacteria</taxon>
        <taxon>Pseudomonadati</taxon>
        <taxon>Pseudomonadota</taxon>
        <taxon>Betaproteobacteria</taxon>
        <taxon>Burkholderiales</taxon>
        <taxon>Sphaerotilaceae</taxon>
        <taxon>Caldimonas</taxon>
    </lineage>
</organism>
<keyword evidence="1" id="KW-0560">Oxidoreductase</keyword>
<gene>
    <name evidence="3" type="ORF">M8A51_10880</name>
</gene>
<evidence type="ECO:0000256" key="1">
    <source>
        <dbReference type="ARBA" id="ARBA00023002"/>
    </source>
</evidence>
<dbReference type="PANTHER" id="PTHR13847:SF289">
    <property type="entry name" value="GLYCINE OXIDASE"/>
    <property type="match status" value="1"/>
</dbReference>
<dbReference type="PANTHER" id="PTHR13847">
    <property type="entry name" value="SARCOSINE DEHYDROGENASE-RELATED"/>
    <property type="match status" value="1"/>
</dbReference>
<dbReference type="Gene3D" id="3.40.50.720">
    <property type="entry name" value="NAD(P)-binding Rossmann-like Domain"/>
    <property type="match status" value="1"/>
</dbReference>
<evidence type="ECO:0000313" key="3">
    <source>
        <dbReference type="EMBL" id="MCM5680037.1"/>
    </source>
</evidence>
<evidence type="ECO:0000313" key="4">
    <source>
        <dbReference type="Proteomes" id="UP001165541"/>
    </source>
</evidence>
<keyword evidence="4" id="KW-1185">Reference proteome</keyword>
<dbReference type="InterPro" id="IPR036188">
    <property type="entry name" value="FAD/NAD-bd_sf"/>
</dbReference>
<feature type="domain" description="FAD dependent oxidoreductase" evidence="2">
    <location>
        <begin position="5"/>
        <end position="393"/>
    </location>
</feature>
<evidence type="ECO:0000259" key="2">
    <source>
        <dbReference type="Pfam" id="PF01266"/>
    </source>
</evidence>
<dbReference type="Gene3D" id="3.50.50.60">
    <property type="entry name" value="FAD/NAD(P)-binding domain"/>
    <property type="match status" value="1"/>
</dbReference>
<dbReference type="SUPFAM" id="SSF51905">
    <property type="entry name" value="FAD/NAD(P)-binding domain"/>
    <property type="match status" value="1"/>
</dbReference>
<sequence>MSTHVLVLGAGMVGVSTALALQQRGHHVTLVDRNARCLETSYGNAGIIQREAVRPYGFPREWRAILRVASGRGNEAHYHLGGLPGIALRLARYWAHSAPAAYAPIAEAYERLIAHCLTEHARWMDECGAQDLVSRNGWLQSYRTPAVWHAAAAEALRVADRAGLDCAVLDGAALAAAQPALQAPMAGAIHWKDAWSVSEPAELVERYAALFVKKGGVVLVGDARTLRQQGRGWAVDTASGSVDAEHAVLALGPWSDQATRALGYKLPLFVKRGYHRHYRRGATLALPMLDMEQGVMLAPMKRGIRITTGAEFAPLDAPSTPVQLHRAEQSTRSLLDLGEPVEAQPWRGARPCTVDMKPVIGAAARHRGLWFNFGHAHQGFTLGPVCGRLLAELMSGETPIVDPEPYSPARF</sequence>
<dbReference type="Pfam" id="PF01266">
    <property type="entry name" value="DAO"/>
    <property type="match status" value="1"/>
</dbReference>
<dbReference type="EMBL" id="JAMKFE010000005">
    <property type="protein sequence ID" value="MCM5680037.1"/>
    <property type="molecule type" value="Genomic_DNA"/>
</dbReference>
<dbReference type="Gene3D" id="3.30.9.10">
    <property type="entry name" value="D-Amino Acid Oxidase, subunit A, domain 2"/>
    <property type="match status" value="1"/>
</dbReference>